<comment type="caution">
    <text evidence="1">The sequence shown here is derived from an EMBL/GenBank/DDBJ whole genome shotgun (WGS) entry which is preliminary data.</text>
</comment>
<keyword evidence="2" id="KW-1185">Reference proteome</keyword>
<dbReference type="Proteomes" id="UP000759537">
    <property type="component" value="Unassembled WGS sequence"/>
</dbReference>
<sequence>MCPTRILERILVTPGLHQAIKDSSTSYDALFDLFESFESFLRRLYIYTKIPSTTAMTEIIVKILIELLSTISLAIQQAKQGRLKKLGKKLLGENGVEAVLERLDRLTRDEAQTTATQTLELVYGLVKNIKVVMDGGSILMDGVHQTLVLIQQLARDINKSRRV</sequence>
<dbReference type="AlphaFoldDB" id="A0A9P5MNB7"/>
<organism evidence="1 2">
    <name type="scientific">Russula ochroleuca</name>
    <dbReference type="NCBI Taxonomy" id="152965"/>
    <lineage>
        <taxon>Eukaryota</taxon>
        <taxon>Fungi</taxon>
        <taxon>Dikarya</taxon>
        <taxon>Basidiomycota</taxon>
        <taxon>Agaricomycotina</taxon>
        <taxon>Agaricomycetes</taxon>
        <taxon>Russulales</taxon>
        <taxon>Russulaceae</taxon>
        <taxon>Russula</taxon>
    </lineage>
</organism>
<reference evidence="1" key="2">
    <citation type="journal article" date="2020" name="Nat. Commun.">
        <title>Large-scale genome sequencing of mycorrhizal fungi provides insights into the early evolution of symbiotic traits.</title>
        <authorList>
            <person name="Miyauchi S."/>
            <person name="Kiss E."/>
            <person name="Kuo A."/>
            <person name="Drula E."/>
            <person name="Kohler A."/>
            <person name="Sanchez-Garcia M."/>
            <person name="Morin E."/>
            <person name="Andreopoulos B."/>
            <person name="Barry K.W."/>
            <person name="Bonito G."/>
            <person name="Buee M."/>
            <person name="Carver A."/>
            <person name="Chen C."/>
            <person name="Cichocki N."/>
            <person name="Clum A."/>
            <person name="Culley D."/>
            <person name="Crous P.W."/>
            <person name="Fauchery L."/>
            <person name="Girlanda M."/>
            <person name="Hayes R.D."/>
            <person name="Keri Z."/>
            <person name="LaButti K."/>
            <person name="Lipzen A."/>
            <person name="Lombard V."/>
            <person name="Magnuson J."/>
            <person name="Maillard F."/>
            <person name="Murat C."/>
            <person name="Nolan M."/>
            <person name="Ohm R.A."/>
            <person name="Pangilinan J."/>
            <person name="Pereira M.F."/>
            <person name="Perotto S."/>
            <person name="Peter M."/>
            <person name="Pfister S."/>
            <person name="Riley R."/>
            <person name="Sitrit Y."/>
            <person name="Stielow J.B."/>
            <person name="Szollosi G."/>
            <person name="Zifcakova L."/>
            <person name="Stursova M."/>
            <person name="Spatafora J.W."/>
            <person name="Tedersoo L."/>
            <person name="Vaario L.M."/>
            <person name="Yamada A."/>
            <person name="Yan M."/>
            <person name="Wang P."/>
            <person name="Xu J."/>
            <person name="Bruns T."/>
            <person name="Baldrian P."/>
            <person name="Vilgalys R."/>
            <person name="Dunand C."/>
            <person name="Henrissat B."/>
            <person name="Grigoriev I.V."/>
            <person name="Hibbett D."/>
            <person name="Nagy L.G."/>
            <person name="Martin F.M."/>
        </authorList>
    </citation>
    <scope>NUCLEOTIDE SEQUENCE</scope>
    <source>
        <strain evidence="1">Prilba</strain>
    </source>
</reference>
<evidence type="ECO:0000313" key="2">
    <source>
        <dbReference type="Proteomes" id="UP000759537"/>
    </source>
</evidence>
<protein>
    <submittedName>
        <fullName evidence="1">Uncharacterized protein</fullName>
    </submittedName>
</protein>
<gene>
    <name evidence="1" type="ORF">DFH94DRAFT_300155</name>
</gene>
<accession>A0A9P5MNB7</accession>
<dbReference type="EMBL" id="WHVB01000038">
    <property type="protein sequence ID" value="KAF8467010.1"/>
    <property type="molecule type" value="Genomic_DNA"/>
</dbReference>
<dbReference type="OrthoDB" id="448455at2759"/>
<reference evidence="1" key="1">
    <citation type="submission" date="2019-10" db="EMBL/GenBank/DDBJ databases">
        <authorList>
            <consortium name="DOE Joint Genome Institute"/>
            <person name="Kuo A."/>
            <person name="Miyauchi S."/>
            <person name="Kiss E."/>
            <person name="Drula E."/>
            <person name="Kohler A."/>
            <person name="Sanchez-Garcia M."/>
            <person name="Andreopoulos B."/>
            <person name="Barry K.W."/>
            <person name="Bonito G."/>
            <person name="Buee M."/>
            <person name="Carver A."/>
            <person name="Chen C."/>
            <person name="Cichocki N."/>
            <person name="Clum A."/>
            <person name="Culley D."/>
            <person name="Crous P.W."/>
            <person name="Fauchery L."/>
            <person name="Girlanda M."/>
            <person name="Hayes R."/>
            <person name="Keri Z."/>
            <person name="LaButti K."/>
            <person name="Lipzen A."/>
            <person name="Lombard V."/>
            <person name="Magnuson J."/>
            <person name="Maillard F."/>
            <person name="Morin E."/>
            <person name="Murat C."/>
            <person name="Nolan M."/>
            <person name="Ohm R."/>
            <person name="Pangilinan J."/>
            <person name="Pereira M."/>
            <person name="Perotto S."/>
            <person name="Peter M."/>
            <person name="Riley R."/>
            <person name="Sitrit Y."/>
            <person name="Stielow B."/>
            <person name="Szollosi G."/>
            <person name="Zifcakova L."/>
            <person name="Stursova M."/>
            <person name="Spatafora J.W."/>
            <person name="Tedersoo L."/>
            <person name="Vaario L.-M."/>
            <person name="Yamada A."/>
            <person name="Yan M."/>
            <person name="Wang P."/>
            <person name="Xu J."/>
            <person name="Bruns T."/>
            <person name="Baldrian P."/>
            <person name="Vilgalys R."/>
            <person name="Henrissat B."/>
            <person name="Grigoriev I.V."/>
            <person name="Hibbett D."/>
            <person name="Nagy L.G."/>
            <person name="Martin F.M."/>
        </authorList>
    </citation>
    <scope>NUCLEOTIDE SEQUENCE</scope>
    <source>
        <strain evidence="1">Prilba</strain>
    </source>
</reference>
<proteinExistence type="predicted"/>
<evidence type="ECO:0000313" key="1">
    <source>
        <dbReference type="EMBL" id="KAF8467010.1"/>
    </source>
</evidence>
<name>A0A9P5MNB7_9AGAM</name>